<dbReference type="EMBL" id="AZDX01000003">
    <property type="protein sequence ID" value="KRL07988.1"/>
    <property type="molecule type" value="Genomic_DNA"/>
</dbReference>
<gene>
    <name evidence="1" type="ORF">FC92_GL001058</name>
</gene>
<dbReference type="OrthoDB" id="9996313at2"/>
<dbReference type="RefSeq" id="WP_057868772.1">
    <property type="nucleotide sequence ID" value="NZ_AZDX01000003.1"/>
</dbReference>
<comment type="caution">
    <text evidence="1">The sequence shown here is derived from an EMBL/GenBank/DDBJ whole genome shotgun (WGS) entry which is preliminary data.</text>
</comment>
<protein>
    <submittedName>
        <fullName evidence="1">Uncharacterized protein</fullName>
    </submittedName>
</protein>
<evidence type="ECO:0000313" key="2">
    <source>
        <dbReference type="Proteomes" id="UP000051448"/>
    </source>
</evidence>
<sequence>MNLTKVDRKVLNFVKNKLIESGFNLDKWDLKEIPLEDGVYTFQNFDDTVEFSVFVTEGKISLGYSDLDDKGYLIDKEADTIQEAIENTKMEKHGWHSGHDDCPTIFNIL</sequence>
<keyword evidence="2" id="KW-1185">Reference proteome</keyword>
<dbReference type="PATRIC" id="fig|1423759.3.peg.1116"/>
<reference evidence="1 2" key="1">
    <citation type="journal article" date="2015" name="Genome Announc.">
        <title>Expanding the biotechnology potential of lactobacilli through comparative genomics of 213 strains and associated genera.</title>
        <authorList>
            <person name="Sun Z."/>
            <person name="Harris H.M."/>
            <person name="McCann A."/>
            <person name="Guo C."/>
            <person name="Argimon S."/>
            <person name="Zhang W."/>
            <person name="Yang X."/>
            <person name="Jeffery I.B."/>
            <person name="Cooney J.C."/>
            <person name="Kagawa T.F."/>
            <person name="Liu W."/>
            <person name="Song Y."/>
            <person name="Salvetti E."/>
            <person name="Wrobel A."/>
            <person name="Rasinkangas P."/>
            <person name="Parkhill J."/>
            <person name="Rea M.C."/>
            <person name="O'Sullivan O."/>
            <person name="Ritari J."/>
            <person name="Douillard F.P."/>
            <person name="Paul Ross R."/>
            <person name="Yang R."/>
            <person name="Briner A.E."/>
            <person name="Felis G.E."/>
            <person name="de Vos W.M."/>
            <person name="Barrangou R."/>
            <person name="Klaenhammer T.R."/>
            <person name="Caufield P.W."/>
            <person name="Cui Y."/>
            <person name="Zhang H."/>
            <person name="O'Toole P.W."/>
        </authorList>
    </citation>
    <scope>NUCLEOTIDE SEQUENCE [LARGE SCALE GENOMIC DNA]</scope>
    <source>
        <strain evidence="1 2">DSM 19519</strain>
    </source>
</reference>
<accession>A0A0R1MQH8</accession>
<dbReference type="GeneID" id="98309546"/>
<organism evidence="1 2">
    <name type="scientific">Liquorilactobacillus hordei DSM 19519</name>
    <dbReference type="NCBI Taxonomy" id="1423759"/>
    <lineage>
        <taxon>Bacteria</taxon>
        <taxon>Bacillati</taxon>
        <taxon>Bacillota</taxon>
        <taxon>Bacilli</taxon>
        <taxon>Lactobacillales</taxon>
        <taxon>Lactobacillaceae</taxon>
        <taxon>Liquorilactobacillus</taxon>
    </lineage>
</organism>
<dbReference type="AlphaFoldDB" id="A0A0R1MQH8"/>
<proteinExistence type="predicted"/>
<name>A0A0R1MQH8_9LACO</name>
<dbReference type="Proteomes" id="UP000051448">
    <property type="component" value="Unassembled WGS sequence"/>
</dbReference>
<evidence type="ECO:0000313" key="1">
    <source>
        <dbReference type="EMBL" id="KRL07988.1"/>
    </source>
</evidence>